<feature type="domain" description="CRISPR type III-associated protein" evidence="3">
    <location>
        <begin position="61"/>
        <end position="117"/>
    </location>
</feature>
<protein>
    <submittedName>
        <fullName evidence="4">DUF324 domain-containing protein</fullName>
    </submittedName>
</protein>
<reference evidence="4 5" key="1">
    <citation type="submission" date="2018-05" db="EMBL/GenBank/DDBJ databases">
        <title>A metagenomic window into the 2 km-deep terrestrial subsurface aquifer revealed taxonomically and functionally diverse microbial community comprising novel uncultured bacterial lineages.</title>
        <authorList>
            <person name="Kadnikov V.V."/>
            <person name="Mardanov A.V."/>
            <person name="Beletsky A.V."/>
            <person name="Banks D."/>
            <person name="Pimenov N.V."/>
            <person name="Frank Y.A."/>
            <person name="Karnachuk O.V."/>
            <person name="Ravin N.V."/>
        </authorList>
    </citation>
    <scope>NUCLEOTIDE SEQUENCE [LARGE SCALE GENOMIC DNA]</scope>
    <source>
        <strain evidence="4">BY5</strain>
    </source>
</reference>
<accession>A0A367ZKH0</accession>
<sequence>MRLHCDPDRSRAATAPYNFIRLPRKVFWVTEGIATAHGPLKPWEHHDEFLPGTHSGWIDLEITALTPLFIRGPVARRAHGWDAREARLRGEPFLDSSGRPVIPGSSLRGMIRTLVEILGFARVQPVTRQKPFFRTVDVSRLGRAYRQRMVQGATKPQGGYLERRGSDWCIAPCQVARVERTLLEKMGVTFSDRNYKPSWKFQHRKVWVKVERNVVETLSFNQRREPGWSEGTLVLTGNSPRKKHEFVFYGQPGEPVAIPETLWERFHDDDQITQWQQQAFPRNEPKGAHRPAAGALREGEPVFFLCRPDEVDPEANPHGLVFFGRAQMFRLPYDCSPYDLLPEEHKAAGLDLAEAMFGRVAGQKTDGPTLKGRVVFADAVAIGDHREWLDPVLVPNILSSPKPTCFPHYLVQDSSAPDQLRTYLREDGAEVRGHKLYWHRSLPAGQVAAADQQALLKDLSSNCPQNTQHCLMRPVKKDVRFRGRIRFSNLTDLELGALLAAVRLPPECAHKIGMAKPLGFGSIRVTPTLTLIDRSRRYEAWNDEGAKSADPQSFIERFAEAMLAHARKAGEPMVPEKRGLESIERLSDLYLMLNWQSRPAWEKTATMPLQEFRERKVLPSPLMVATEKPRCPQPPPSLPTPAREPPSSMRSPPPVQPQKQVSQLQKGKTIKGQLQRDAQGQWVSVFPSETTSAIITNAKDIPSETEDGARAEFFVVESAKKQELARIRFVKILKC</sequence>
<evidence type="ECO:0000313" key="5">
    <source>
        <dbReference type="Proteomes" id="UP000252355"/>
    </source>
</evidence>
<keyword evidence="1" id="KW-0051">Antiviral defense</keyword>
<dbReference type="Pfam" id="PF03787">
    <property type="entry name" value="RAMPs"/>
    <property type="match status" value="1"/>
</dbReference>
<dbReference type="NCBIfam" id="TIGR03986">
    <property type="entry name" value="TIGR03986 family CRISPR-associated RAMP protein"/>
    <property type="match status" value="1"/>
</dbReference>
<gene>
    <name evidence="4" type="ORF">OZSIB_1626</name>
</gene>
<organism evidence="4 5">
    <name type="scientific">Candidatus Ozemobacter sibiricus</name>
    <dbReference type="NCBI Taxonomy" id="2268124"/>
    <lineage>
        <taxon>Bacteria</taxon>
        <taxon>Candidatus Ozemobacteria</taxon>
        <taxon>Candidatus Ozemobacterales</taxon>
        <taxon>Candidatus Ozemobacteraceae</taxon>
        <taxon>Candidatus Ozemobacter</taxon>
    </lineage>
</organism>
<dbReference type="CDD" id="cd09726">
    <property type="entry name" value="RAMP_I_III"/>
    <property type="match status" value="1"/>
</dbReference>
<feature type="compositionally biased region" description="Pro residues" evidence="2">
    <location>
        <begin position="631"/>
        <end position="644"/>
    </location>
</feature>
<feature type="compositionally biased region" description="Low complexity" evidence="2">
    <location>
        <begin position="657"/>
        <end position="666"/>
    </location>
</feature>
<dbReference type="EMBL" id="QOQW01000025">
    <property type="protein sequence ID" value="RCK78249.1"/>
    <property type="molecule type" value="Genomic_DNA"/>
</dbReference>
<evidence type="ECO:0000256" key="1">
    <source>
        <dbReference type="ARBA" id="ARBA00023118"/>
    </source>
</evidence>
<evidence type="ECO:0000313" key="4">
    <source>
        <dbReference type="EMBL" id="RCK78249.1"/>
    </source>
</evidence>
<dbReference type="GO" id="GO:0051607">
    <property type="term" value="P:defense response to virus"/>
    <property type="evidence" value="ECO:0007669"/>
    <property type="project" value="UniProtKB-KW"/>
</dbReference>
<evidence type="ECO:0000259" key="3">
    <source>
        <dbReference type="Pfam" id="PF03787"/>
    </source>
</evidence>
<name>A0A367ZKH0_9BACT</name>
<dbReference type="InterPro" id="IPR023825">
    <property type="entry name" value="CRISPR-assoc_RAMP_BGP1436"/>
</dbReference>
<proteinExistence type="predicted"/>
<comment type="caution">
    <text evidence="4">The sequence shown here is derived from an EMBL/GenBank/DDBJ whole genome shotgun (WGS) entry which is preliminary data.</text>
</comment>
<dbReference type="InterPro" id="IPR005537">
    <property type="entry name" value="RAMP_III_fam"/>
</dbReference>
<dbReference type="AlphaFoldDB" id="A0A367ZKH0"/>
<evidence type="ECO:0000256" key="2">
    <source>
        <dbReference type="SAM" id="MobiDB-lite"/>
    </source>
</evidence>
<dbReference type="Proteomes" id="UP000252355">
    <property type="component" value="Unassembled WGS sequence"/>
</dbReference>
<feature type="region of interest" description="Disordered" evidence="2">
    <location>
        <begin position="625"/>
        <end position="666"/>
    </location>
</feature>